<dbReference type="FunFam" id="3.10.290.10:FF:000003">
    <property type="entry name" value="Pseudouridine synthase"/>
    <property type="match status" value="1"/>
</dbReference>
<name>A0A017RVA3_9CLOT</name>
<dbReference type="OrthoDB" id="9807213at2"/>
<dbReference type="PROSITE" id="PS50889">
    <property type="entry name" value="S4"/>
    <property type="match status" value="1"/>
</dbReference>
<dbReference type="NCBIfam" id="NF007784">
    <property type="entry name" value="PRK10475.1"/>
    <property type="match status" value="1"/>
</dbReference>
<dbReference type="Gene3D" id="3.30.70.580">
    <property type="entry name" value="Pseudouridine synthase I, catalytic domain, N-terminal subdomain"/>
    <property type="match status" value="1"/>
</dbReference>
<dbReference type="NCBIfam" id="TIGR00093">
    <property type="entry name" value="pseudouridine synthase"/>
    <property type="match status" value="1"/>
</dbReference>
<dbReference type="InterPro" id="IPR020094">
    <property type="entry name" value="TruA/RsuA/RluB/E/F_N"/>
</dbReference>
<dbReference type="PROSITE" id="PS01149">
    <property type="entry name" value="PSI_RSU"/>
    <property type="match status" value="1"/>
</dbReference>
<dbReference type="GO" id="GO:0120159">
    <property type="term" value="F:rRNA pseudouridine synthase activity"/>
    <property type="evidence" value="ECO:0007669"/>
    <property type="project" value="UniProtKB-ARBA"/>
</dbReference>
<evidence type="ECO:0000256" key="2">
    <source>
        <dbReference type="ARBA" id="ARBA00023235"/>
    </source>
</evidence>
<dbReference type="Gene3D" id="3.10.290.10">
    <property type="entry name" value="RNA-binding S4 domain"/>
    <property type="match status" value="1"/>
</dbReference>
<organism evidence="7 8">
    <name type="scientific">Fervidicella metallireducens AeB</name>
    <dbReference type="NCBI Taxonomy" id="1403537"/>
    <lineage>
        <taxon>Bacteria</taxon>
        <taxon>Bacillati</taxon>
        <taxon>Bacillota</taxon>
        <taxon>Clostridia</taxon>
        <taxon>Eubacteriales</taxon>
        <taxon>Clostridiaceae</taxon>
        <taxon>Fervidicella</taxon>
    </lineage>
</organism>
<feature type="compositionally biased region" description="Basic residues" evidence="5">
    <location>
        <begin position="253"/>
        <end position="264"/>
    </location>
</feature>
<keyword evidence="8" id="KW-1185">Reference proteome</keyword>
<dbReference type="InterPro" id="IPR002942">
    <property type="entry name" value="S4_RNA-bd"/>
</dbReference>
<dbReference type="SUPFAM" id="SSF55120">
    <property type="entry name" value="Pseudouridine synthase"/>
    <property type="match status" value="1"/>
</dbReference>
<accession>A0A017RVA3</accession>
<dbReference type="Pfam" id="PF01479">
    <property type="entry name" value="S4"/>
    <property type="match status" value="1"/>
</dbReference>
<dbReference type="AlphaFoldDB" id="A0A017RVA3"/>
<dbReference type="InterPro" id="IPR020103">
    <property type="entry name" value="PsdUridine_synth_cat_dom_sf"/>
</dbReference>
<dbReference type="EMBL" id="AZQP01000019">
    <property type="protein sequence ID" value="EYE88521.1"/>
    <property type="molecule type" value="Genomic_DNA"/>
</dbReference>
<feature type="domain" description="RNA-binding S4" evidence="6">
    <location>
        <begin position="1"/>
        <end position="58"/>
    </location>
</feature>
<dbReference type="GO" id="GO:0003723">
    <property type="term" value="F:RNA binding"/>
    <property type="evidence" value="ECO:0007669"/>
    <property type="project" value="UniProtKB-KW"/>
</dbReference>
<evidence type="ECO:0000256" key="3">
    <source>
        <dbReference type="PROSITE-ProRule" id="PRU00182"/>
    </source>
</evidence>
<keyword evidence="2 4" id="KW-0413">Isomerase</keyword>
<evidence type="ECO:0000256" key="4">
    <source>
        <dbReference type="RuleBase" id="RU003887"/>
    </source>
</evidence>
<comment type="similarity">
    <text evidence="1 4">Belongs to the pseudouridine synthase RsuA family.</text>
</comment>
<evidence type="ECO:0000313" key="7">
    <source>
        <dbReference type="EMBL" id="EYE88521.1"/>
    </source>
</evidence>
<dbReference type="GO" id="GO:0000455">
    <property type="term" value="P:enzyme-directed rRNA pseudouridine synthesis"/>
    <property type="evidence" value="ECO:0007669"/>
    <property type="project" value="UniProtKB-ARBA"/>
</dbReference>
<dbReference type="Pfam" id="PF00849">
    <property type="entry name" value="PseudoU_synth_2"/>
    <property type="match status" value="1"/>
</dbReference>
<proteinExistence type="inferred from homology"/>
<protein>
    <recommendedName>
        <fullName evidence="4">Pseudouridine synthase</fullName>
        <ecNumber evidence="4">5.4.99.-</ecNumber>
    </recommendedName>
</protein>
<dbReference type="STRING" id="1403537.Q428_07535"/>
<dbReference type="PANTHER" id="PTHR47683">
    <property type="entry name" value="PSEUDOURIDINE SYNTHASE FAMILY PROTEIN-RELATED"/>
    <property type="match status" value="1"/>
</dbReference>
<dbReference type="CDD" id="cd00165">
    <property type="entry name" value="S4"/>
    <property type="match status" value="1"/>
</dbReference>
<dbReference type="InterPro" id="IPR006145">
    <property type="entry name" value="PsdUridine_synth_RsuA/RluA"/>
</dbReference>
<dbReference type="PANTHER" id="PTHR47683:SF2">
    <property type="entry name" value="RNA-BINDING S4 DOMAIN-CONTAINING PROTEIN"/>
    <property type="match status" value="1"/>
</dbReference>
<evidence type="ECO:0000256" key="5">
    <source>
        <dbReference type="SAM" id="MobiDB-lite"/>
    </source>
</evidence>
<evidence type="ECO:0000259" key="6">
    <source>
        <dbReference type="SMART" id="SM00363"/>
    </source>
</evidence>
<keyword evidence="3" id="KW-0694">RNA-binding</keyword>
<evidence type="ECO:0000256" key="1">
    <source>
        <dbReference type="ARBA" id="ARBA00008348"/>
    </source>
</evidence>
<gene>
    <name evidence="7" type="ORF">Q428_07535</name>
</gene>
<dbReference type="InterPro" id="IPR018496">
    <property type="entry name" value="PsdUridine_synth_RsuA/RluB_CS"/>
</dbReference>
<comment type="caution">
    <text evidence="7">The sequence shown here is derived from an EMBL/GenBank/DDBJ whole genome shotgun (WGS) entry which is preliminary data.</text>
</comment>
<dbReference type="InterPro" id="IPR036986">
    <property type="entry name" value="S4_RNA-bd_sf"/>
</dbReference>
<dbReference type="Proteomes" id="UP000019681">
    <property type="component" value="Unassembled WGS sequence"/>
</dbReference>
<sequence>MRINKYISETGICSRREADKLIEERRVKINGKIAEMGSKVEEGDIVQVDGKPIGKKKPLVYIALNKPVGITCTTERNVHGNIIDFVNHKERIFHIGRLDKDSDGLILLTNDGDIVNKILRSENEHEKEYIVTVDKPITERFIQAMSSGVKILGRVTKPCKVNKIRDNVFQIILTQGLNRQIRRMCEALGYNVVRLQRVRIMNIKLGNLPLGQWRDLSDKELNELFRQLNYKPEHTIVKSETVKKDLKKDSQNKRVRNKNQNLRK</sequence>
<feature type="region of interest" description="Disordered" evidence="5">
    <location>
        <begin position="244"/>
        <end position="264"/>
    </location>
</feature>
<reference evidence="7 8" key="1">
    <citation type="journal article" date="2014" name="Genome Announc.">
        <title>Draft Genome Sequence of Fervidicella metallireducens Strain AeBT, an Iron-Reducing Thermoanaerobe from the Great Artesian Basin.</title>
        <authorList>
            <person name="Patel B.K."/>
        </authorList>
    </citation>
    <scope>NUCLEOTIDE SEQUENCE [LARGE SCALE GENOMIC DNA]</scope>
    <source>
        <strain evidence="7 8">AeB</strain>
    </source>
</reference>
<dbReference type="SUPFAM" id="SSF55174">
    <property type="entry name" value="Alpha-L RNA-binding motif"/>
    <property type="match status" value="1"/>
</dbReference>
<dbReference type="CDD" id="cd02554">
    <property type="entry name" value="PseudoU_synth_RluF"/>
    <property type="match status" value="1"/>
</dbReference>
<dbReference type="InterPro" id="IPR000748">
    <property type="entry name" value="PsdUridine_synth_RsuA/RluB/E/F"/>
</dbReference>
<evidence type="ECO:0000313" key="8">
    <source>
        <dbReference type="Proteomes" id="UP000019681"/>
    </source>
</evidence>
<dbReference type="SMART" id="SM00363">
    <property type="entry name" value="S4"/>
    <property type="match status" value="1"/>
</dbReference>
<dbReference type="Gene3D" id="3.30.70.1560">
    <property type="entry name" value="Alpha-L RNA-binding motif"/>
    <property type="match status" value="1"/>
</dbReference>
<dbReference type="InterPro" id="IPR042092">
    <property type="entry name" value="PsdUridine_s_RsuA/RluB/E/F_cat"/>
</dbReference>
<dbReference type="InterPro" id="IPR050343">
    <property type="entry name" value="RsuA_PseudoU_synthase"/>
</dbReference>
<dbReference type="EC" id="5.4.99.-" evidence="4"/>
<dbReference type="FunFam" id="3.30.70.1560:FF:000002">
    <property type="entry name" value="Pseudouridine synthase"/>
    <property type="match status" value="1"/>
</dbReference>